<dbReference type="GO" id="GO:0005829">
    <property type="term" value="C:cytosol"/>
    <property type="evidence" value="ECO:0007669"/>
    <property type="project" value="TreeGrafter"/>
</dbReference>
<reference evidence="4" key="1">
    <citation type="journal article" date="2014" name="Science">
        <title>Comparative genomics reveals insights into avian genome evolution and adaptation.</title>
        <authorList>
            <consortium name="Avian Genome Consortium"/>
            <person name="Zhang G."/>
            <person name="Li C."/>
            <person name="Li Q."/>
            <person name="Li B."/>
            <person name="Larkin D.M."/>
            <person name="Lee C."/>
            <person name="Storz J.F."/>
            <person name="Antunes A."/>
            <person name="Greenwold M.J."/>
            <person name="Meredith R.W."/>
            <person name="Odeen A."/>
            <person name="Cui J."/>
            <person name="Zhou Q."/>
            <person name="Xu L."/>
            <person name="Pan H."/>
            <person name="Wang Z."/>
            <person name="Jin L."/>
            <person name="Zhang P."/>
            <person name="Hu H."/>
            <person name="Yang W."/>
            <person name="Hu J."/>
            <person name="Xiao J."/>
            <person name="Yang Z."/>
            <person name="Liu Y."/>
            <person name="Xie Q."/>
            <person name="Yu H."/>
            <person name="Lian J."/>
            <person name="Wen P."/>
            <person name="Zhang F."/>
            <person name="Li H."/>
            <person name="Zeng Y."/>
            <person name="Xiong Z."/>
            <person name="Liu S."/>
            <person name="Zhou L."/>
            <person name="Huang Z."/>
            <person name="An N."/>
            <person name="Wang J."/>
            <person name="Zheng Q."/>
            <person name="Xiong Y."/>
            <person name="Wang G."/>
            <person name="Wang B."/>
            <person name="Wang J."/>
            <person name="Fan Y."/>
            <person name="da Fonseca R.R."/>
            <person name="Alfaro-Nunez A."/>
            <person name="Schubert M."/>
            <person name="Orlando L."/>
            <person name="Mourier T."/>
            <person name="Howard J.T."/>
            <person name="Ganapathy G."/>
            <person name="Pfenning A."/>
            <person name="Whitney O."/>
            <person name="Rivas M.V."/>
            <person name="Hara E."/>
            <person name="Smith J."/>
            <person name="Farre M."/>
            <person name="Narayan J."/>
            <person name="Slavov G."/>
            <person name="Romanov M.N."/>
            <person name="Borges R."/>
            <person name="Machado J.P."/>
            <person name="Khan I."/>
            <person name="Springer M.S."/>
            <person name="Gatesy J."/>
            <person name="Hoffmann F.G."/>
            <person name="Opazo J.C."/>
            <person name="Hastad O."/>
            <person name="Sawyer R.H."/>
            <person name="Kim H."/>
            <person name="Kim K.W."/>
            <person name="Kim H.J."/>
            <person name="Cho S."/>
            <person name="Li N."/>
            <person name="Huang Y."/>
            <person name="Bruford M.W."/>
            <person name="Zhan X."/>
            <person name="Dixon A."/>
            <person name="Bertelsen M.F."/>
            <person name="Derryberry E."/>
            <person name="Warren W."/>
            <person name="Wilson R.K."/>
            <person name="Li S."/>
            <person name="Ray D.A."/>
            <person name="Green R.E."/>
            <person name="O'Brien S.J."/>
            <person name="Griffin D."/>
            <person name="Johnson W.E."/>
            <person name="Haussler D."/>
            <person name="Ryder O.A."/>
            <person name="Willerslev E."/>
            <person name="Graves G.R."/>
            <person name="Alstrom P."/>
            <person name="Fjeldsa J."/>
            <person name="Mindell D.P."/>
            <person name="Edwards S.V."/>
            <person name="Braun E.L."/>
            <person name="Rahbek C."/>
            <person name="Burt D.W."/>
            <person name="Houde P."/>
            <person name="Zhang Y."/>
            <person name="Yang H."/>
            <person name="Wang J."/>
            <person name="Jarvis E.D."/>
            <person name="Gilbert M.T."/>
            <person name="Wang J."/>
        </authorList>
    </citation>
    <scope>NUCLEOTIDE SEQUENCE [LARGE SCALE GENOMIC DNA]</scope>
</reference>
<proteinExistence type="predicted"/>
<dbReference type="InterPro" id="IPR019407">
    <property type="entry name" value="CTU2"/>
</dbReference>
<keyword evidence="2" id="KW-0819">tRNA processing</keyword>
<sequence>GFVDNRHGDVMVVRPMREYMAKEIAFYNHFFDVPTVIAPPLPTKRREKPSIHRLMERFLLGLQEDFPSTISTVYRTGEKLSPAPAKASSESQRCLLCLCALDIAGAHGKRGMPCRHRGHRASTADGSCPHRAESKAAFIPLLCYSCRLTFKELGPLATLPPYVRAEAQRRICRAQMEQQSQEVPLEDEE</sequence>
<dbReference type="Gene3D" id="3.40.50.620">
    <property type="entry name" value="HUPs"/>
    <property type="match status" value="1"/>
</dbReference>
<organism evidence="3 4">
    <name type="scientific">Charadrius vociferus</name>
    <name type="common">Killdeer</name>
    <name type="synonym">Aegialitis vocifera</name>
    <dbReference type="NCBI Taxonomy" id="50402"/>
    <lineage>
        <taxon>Eukaryota</taxon>
        <taxon>Metazoa</taxon>
        <taxon>Chordata</taxon>
        <taxon>Craniata</taxon>
        <taxon>Vertebrata</taxon>
        <taxon>Euteleostomi</taxon>
        <taxon>Archelosauria</taxon>
        <taxon>Archosauria</taxon>
        <taxon>Dinosauria</taxon>
        <taxon>Saurischia</taxon>
        <taxon>Theropoda</taxon>
        <taxon>Coelurosauria</taxon>
        <taxon>Aves</taxon>
        <taxon>Neognathae</taxon>
        <taxon>Neoaves</taxon>
        <taxon>Charadriiformes</taxon>
        <taxon>Charadriidae</taxon>
        <taxon>Charadrius</taxon>
    </lineage>
</organism>
<dbReference type="PANTHER" id="PTHR20882">
    <property type="entry name" value="CYTOPLASMIC TRNA 2-THIOLATION PROTEIN 2"/>
    <property type="match status" value="1"/>
</dbReference>
<accession>A0A0A0ARQ9</accession>
<evidence type="ECO:0000256" key="2">
    <source>
        <dbReference type="ARBA" id="ARBA00022694"/>
    </source>
</evidence>
<evidence type="ECO:0000313" key="3">
    <source>
        <dbReference type="EMBL" id="KGL97259.1"/>
    </source>
</evidence>
<name>A0A0A0ARQ9_CHAVO</name>
<dbReference type="STRING" id="50402.A0A0A0ARQ9"/>
<dbReference type="AlphaFoldDB" id="A0A0A0ARQ9"/>
<gene>
    <name evidence="3" type="ORF">N301_00342</name>
</gene>
<keyword evidence="1" id="KW-0963">Cytoplasm</keyword>
<dbReference type="GO" id="GO:0000049">
    <property type="term" value="F:tRNA binding"/>
    <property type="evidence" value="ECO:0007669"/>
    <property type="project" value="InterPro"/>
</dbReference>
<dbReference type="EMBL" id="KL872969">
    <property type="protein sequence ID" value="KGL97259.1"/>
    <property type="molecule type" value="Genomic_DNA"/>
</dbReference>
<dbReference type="InterPro" id="IPR014729">
    <property type="entry name" value="Rossmann-like_a/b/a_fold"/>
</dbReference>
<dbReference type="Proteomes" id="UP000053858">
    <property type="component" value="Unassembled WGS sequence"/>
</dbReference>
<dbReference type="PANTHER" id="PTHR20882:SF14">
    <property type="entry name" value="CYTOPLASMIC TRNA 2-THIOLATION PROTEIN 2"/>
    <property type="match status" value="1"/>
</dbReference>
<feature type="non-terminal residue" evidence="3">
    <location>
        <position position="189"/>
    </location>
</feature>
<protein>
    <submittedName>
        <fullName evidence="3">Cytoplasmic tRNA 2-thiolation protein 2</fullName>
    </submittedName>
</protein>
<evidence type="ECO:0000256" key="1">
    <source>
        <dbReference type="ARBA" id="ARBA00022490"/>
    </source>
</evidence>
<dbReference type="GO" id="GO:0002143">
    <property type="term" value="P:tRNA wobble position uridine thiolation"/>
    <property type="evidence" value="ECO:0007669"/>
    <property type="project" value="TreeGrafter"/>
</dbReference>
<evidence type="ECO:0000313" key="4">
    <source>
        <dbReference type="Proteomes" id="UP000053858"/>
    </source>
</evidence>
<keyword evidence="4" id="KW-1185">Reference proteome</keyword>
<feature type="non-terminal residue" evidence="3">
    <location>
        <position position="1"/>
    </location>
</feature>
<dbReference type="GO" id="GO:0016783">
    <property type="term" value="F:sulfurtransferase activity"/>
    <property type="evidence" value="ECO:0007669"/>
    <property type="project" value="TreeGrafter"/>
</dbReference>
<dbReference type="Pfam" id="PF10288">
    <property type="entry name" value="CTU2"/>
    <property type="match status" value="1"/>
</dbReference>